<dbReference type="STRING" id="1034943.BN59_00587"/>
<feature type="transmembrane region" description="Helical" evidence="1">
    <location>
        <begin position="246"/>
        <end position="272"/>
    </location>
</feature>
<feature type="transmembrane region" description="Helical" evidence="1">
    <location>
        <begin position="397"/>
        <end position="417"/>
    </location>
</feature>
<protein>
    <recommendedName>
        <fullName evidence="4">VUT family protein</fullName>
    </recommendedName>
</protein>
<proteinExistence type="predicted"/>
<feature type="transmembrane region" description="Helical" evidence="1">
    <location>
        <begin position="325"/>
        <end position="346"/>
    </location>
</feature>
<gene>
    <name evidence="2" type="ORF">BN59_00587</name>
</gene>
<feature type="transmembrane region" description="Helical" evidence="1">
    <location>
        <begin position="115"/>
        <end position="135"/>
    </location>
</feature>
<dbReference type="eggNOG" id="COG1738">
    <property type="taxonomic scope" value="Bacteria"/>
</dbReference>
<evidence type="ECO:0008006" key="4">
    <source>
        <dbReference type="Google" id="ProtNLM"/>
    </source>
</evidence>
<feature type="transmembrane region" description="Helical" evidence="1">
    <location>
        <begin position="12"/>
        <end position="35"/>
    </location>
</feature>
<feature type="transmembrane region" description="Helical" evidence="1">
    <location>
        <begin position="71"/>
        <end position="95"/>
    </location>
</feature>
<dbReference type="EMBL" id="CCSB01000001">
    <property type="protein sequence ID" value="CDZ76320.1"/>
    <property type="molecule type" value="Genomic_DNA"/>
</dbReference>
<feature type="transmembrane region" description="Helical" evidence="1">
    <location>
        <begin position="216"/>
        <end position="240"/>
    </location>
</feature>
<keyword evidence="3" id="KW-1185">Reference proteome</keyword>
<keyword evidence="1" id="KW-0812">Transmembrane</keyword>
<dbReference type="RefSeq" id="WP_043872882.1">
    <property type="nucleotide sequence ID" value="NZ_CCVW01000001.1"/>
</dbReference>
<name>A0A078KPI6_9GAMM</name>
<evidence type="ECO:0000313" key="3">
    <source>
        <dbReference type="Proteomes" id="UP000044071"/>
    </source>
</evidence>
<dbReference type="Pfam" id="PF02592">
    <property type="entry name" value="Vut_1"/>
    <property type="match status" value="1"/>
</dbReference>
<dbReference type="InterPro" id="IPR003744">
    <property type="entry name" value="YhhQ"/>
</dbReference>
<dbReference type="Proteomes" id="UP000044071">
    <property type="component" value="Unassembled WGS sequence"/>
</dbReference>
<evidence type="ECO:0000256" key="1">
    <source>
        <dbReference type="SAM" id="Phobius"/>
    </source>
</evidence>
<feature type="transmembrane region" description="Helical" evidence="1">
    <location>
        <begin position="183"/>
        <end position="204"/>
    </location>
</feature>
<organism evidence="2 3">
    <name type="scientific">Legionella massiliensis</name>
    <dbReference type="NCBI Taxonomy" id="1034943"/>
    <lineage>
        <taxon>Bacteria</taxon>
        <taxon>Pseudomonadati</taxon>
        <taxon>Pseudomonadota</taxon>
        <taxon>Gammaproteobacteria</taxon>
        <taxon>Legionellales</taxon>
        <taxon>Legionellaceae</taxon>
        <taxon>Legionella</taxon>
    </lineage>
</organism>
<feature type="transmembrane region" description="Helical" evidence="1">
    <location>
        <begin position="147"/>
        <end position="168"/>
    </location>
</feature>
<feature type="transmembrane region" description="Helical" evidence="1">
    <location>
        <begin position="358"/>
        <end position="377"/>
    </location>
</feature>
<sequence length="437" mass="49012">MTSFFTVLPKRSYLTLTVSMMTCLILLINVSFKIISLQGMIFTASSVLCPLVAIIYLLVLKDCSVAQQRHILNQSLLALYLFSIGIYLLVNLPAADSIYDNPAYQIVFEDIPKKFFAATLAFGLSFYLPHSLCCAKNSDILASPKKRLLLALTGGFLFFSIDFLLLFLDPHVYNFNRIYIDSLMVSASILLMVGVIQLSIHLLVSPVKAKLEKSSLPVYLTIPLYHYMVSFSVTIMLISLACEYRLISFSTSVTLGASALLFPLAIITSNLIGELYGYKANLRLAWVLILAELIFDLLLMGAVALPAPEFFNLNPFYSFILPRRVPAGTLALFITFVSNAMFLENLKYTGLGLSRCSRILIANLISTSLLCLVNYSLLYGGVYPYEQIFNLTLTSWVYKILATVVSLPLVLWLYNLCQKQMGRYMPNTKERSIKNYL</sequence>
<dbReference type="AlphaFoldDB" id="A0A078KPI6"/>
<feature type="transmembrane region" description="Helical" evidence="1">
    <location>
        <begin position="284"/>
        <end position="305"/>
    </location>
</feature>
<feature type="transmembrane region" description="Helical" evidence="1">
    <location>
        <begin position="41"/>
        <end position="59"/>
    </location>
</feature>
<reference evidence="2 3" key="1">
    <citation type="submission" date="2014-06" db="EMBL/GenBank/DDBJ databases">
        <authorList>
            <person name="Urmite Genomes Urmite Genomes"/>
        </authorList>
    </citation>
    <scope>NUCLEOTIDE SEQUENCE [LARGE SCALE GENOMIC DNA]</scope>
</reference>
<keyword evidence="1" id="KW-1133">Transmembrane helix</keyword>
<keyword evidence="1" id="KW-0472">Membrane</keyword>
<evidence type="ECO:0000313" key="2">
    <source>
        <dbReference type="EMBL" id="CDZ76320.1"/>
    </source>
</evidence>
<accession>A0A078KPI6</accession>
<dbReference type="OrthoDB" id="5632775at2"/>